<evidence type="ECO:0000313" key="2">
    <source>
        <dbReference type="EMBL" id="KAH7309550.1"/>
    </source>
</evidence>
<dbReference type="AlphaFoldDB" id="A0A8K0SNE2"/>
<proteinExistence type="predicted"/>
<evidence type="ECO:0000313" key="3">
    <source>
        <dbReference type="Proteomes" id="UP000813444"/>
    </source>
</evidence>
<accession>A0A8K0SNE2</accession>
<keyword evidence="3" id="KW-1185">Reference proteome</keyword>
<reference evidence="2" key="1">
    <citation type="journal article" date="2021" name="Nat. Commun.">
        <title>Genetic determinants of endophytism in the Arabidopsis root mycobiome.</title>
        <authorList>
            <person name="Mesny F."/>
            <person name="Miyauchi S."/>
            <person name="Thiergart T."/>
            <person name="Pickel B."/>
            <person name="Atanasova L."/>
            <person name="Karlsson M."/>
            <person name="Huettel B."/>
            <person name="Barry K.W."/>
            <person name="Haridas S."/>
            <person name="Chen C."/>
            <person name="Bauer D."/>
            <person name="Andreopoulos W."/>
            <person name="Pangilinan J."/>
            <person name="LaButti K."/>
            <person name="Riley R."/>
            <person name="Lipzen A."/>
            <person name="Clum A."/>
            <person name="Drula E."/>
            <person name="Henrissat B."/>
            <person name="Kohler A."/>
            <person name="Grigoriev I.V."/>
            <person name="Martin F.M."/>
            <person name="Hacquard S."/>
        </authorList>
    </citation>
    <scope>NUCLEOTIDE SEQUENCE</scope>
    <source>
        <strain evidence="2">MPI-CAGE-CH-0235</strain>
    </source>
</reference>
<dbReference type="Proteomes" id="UP000813444">
    <property type="component" value="Unassembled WGS sequence"/>
</dbReference>
<evidence type="ECO:0000256" key="1">
    <source>
        <dbReference type="SAM" id="MobiDB-lite"/>
    </source>
</evidence>
<evidence type="ECO:0008006" key="4">
    <source>
        <dbReference type="Google" id="ProtNLM"/>
    </source>
</evidence>
<dbReference type="EMBL" id="JAGPNK010000013">
    <property type="protein sequence ID" value="KAH7309550.1"/>
    <property type="molecule type" value="Genomic_DNA"/>
</dbReference>
<name>A0A8K0SNE2_9HYPO</name>
<organism evidence="2 3">
    <name type="scientific">Stachybotrys elegans</name>
    <dbReference type="NCBI Taxonomy" id="80388"/>
    <lineage>
        <taxon>Eukaryota</taxon>
        <taxon>Fungi</taxon>
        <taxon>Dikarya</taxon>
        <taxon>Ascomycota</taxon>
        <taxon>Pezizomycotina</taxon>
        <taxon>Sordariomycetes</taxon>
        <taxon>Hypocreomycetidae</taxon>
        <taxon>Hypocreales</taxon>
        <taxon>Stachybotryaceae</taxon>
        <taxon>Stachybotrys</taxon>
    </lineage>
</organism>
<dbReference type="OrthoDB" id="4191831at2759"/>
<comment type="caution">
    <text evidence="2">The sequence shown here is derived from an EMBL/GenBank/DDBJ whole genome shotgun (WGS) entry which is preliminary data.</text>
</comment>
<feature type="region of interest" description="Disordered" evidence="1">
    <location>
        <begin position="138"/>
        <end position="161"/>
    </location>
</feature>
<protein>
    <recommendedName>
        <fullName evidence="4">F-box domain-containing protein</fullName>
    </recommendedName>
</protein>
<gene>
    <name evidence="2" type="ORF">B0I35DRAFT_489993</name>
</gene>
<feature type="compositionally biased region" description="Low complexity" evidence="1">
    <location>
        <begin position="143"/>
        <end position="158"/>
    </location>
</feature>
<sequence>MAGRTARFAGPTQDFLTTLPHELLGNIIGLLCPYEISLATSPSARQYLLHTPYRRALADFAKVCLVSRQLRRVAQPLLFRAISYSRNVPDYDEETNPFTPNLVLRSLTERPDLGRHVRYLEFTEHRRLAAIVDDTTDDDAPLAEQPQEAATQQAQTQTEEGEDATHLAISILEHCKLIQTLVLCVPDLALIDPRDTGLKLNNLRTMILGQAAGIDYFRDDKVFEMAPSLRELFCLHERRRRMAPSAVEMALDHFQTLRRLSIEGISFPQMRLIMTECTSIEDVEYYKTIGQGTTNVTSLVNVFLPAKDRLKRLMIAHIPYYLPRRVVDGQHIPGNAVGYDPVPRVADWRRQRIINKSELARLKEFRNLRALGIDWLTHKGGYDSRFEVADPLSDMMPQNLETLRIFDGMYSMKTEFDQLAKEIPDRFKQLKKIFLGSMLRSEKDPREDHNPDFPIGLWDGIESLKELVEVEYIRDTNPLRLMPRQDLLY</sequence>